<sequence length="127" mass="14172">MTIMFNYLRRGWHGQLRFSEVLFGTGSNFMLDGGLAYIGFYVLFIAVLVSKAPLSFDNILVLALCVYGAVFYLWFLKALWGSANHSSSATASLLIRIFTLILPLISVALFIIIIVYYILSAIIDAFS</sequence>
<dbReference type="PATRIC" id="fig|1122169.6.peg.2633"/>
<evidence type="ECO:0008006" key="4">
    <source>
        <dbReference type="Google" id="ProtNLM"/>
    </source>
</evidence>
<evidence type="ECO:0000313" key="3">
    <source>
        <dbReference type="Proteomes" id="UP000054600"/>
    </source>
</evidence>
<dbReference type="AlphaFoldDB" id="A0A0W0YMH3"/>
<protein>
    <recommendedName>
        <fullName evidence="4">Transmembrane protein</fullName>
    </recommendedName>
</protein>
<evidence type="ECO:0000313" key="2">
    <source>
        <dbReference type="EMBL" id="KTD57734.1"/>
    </source>
</evidence>
<feature type="transmembrane region" description="Helical" evidence="1">
    <location>
        <begin position="93"/>
        <end position="119"/>
    </location>
</feature>
<gene>
    <name evidence="2" type="ORF">Lsha_2287</name>
</gene>
<dbReference type="eggNOG" id="ENOG5031EZ1">
    <property type="taxonomic scope" value="Bacteria"/>
</dbReference>
<keyword evidence="1" id="KW-0472">Membrane</keyword>
<proteinExistence type="predicted"/>
<organism evidence="2 3">
    <name type="scientific">Legionella shakespearei DSM 23087</name>
    <dbReference type="NCBI Taxonomy" id="1122169"/>
    <lineage>
        <taxon>Bacteria</taxon>
        <taxon>Pseudomonadati</taxon>
        <taxon>Pseudomonadota</taxon>
        <taxon>Gammaproteobacteria</taxon>
        <taxon>Legionellales</taxon>
        <taxon>Legionellaceae</taxon>
        <taxon>Legionella</taxon>
    </lineage>
</organism>
<evidence type="ECO:0000256" key="1">
    <source>
        <dbReference type="SAM" id="Phobius"/>
    </source>
</evidence>
<accession>A0A0W0YMH3</accession>
<comment type="caution">
    <text evidence="2">The sequence shown here is derived from an EMBL/GenBank/DDBJ whole genome shotgun (WGS) entry which is preliminary data.</text>
</comment>
<reference evidence="2 3" key="1">
    <citation type="submission" date="2015-11" db="EMBL/GenBank/DDBJ databases">
        <title>Genomic analysis of 38 Legionella species identifies large and diverse effector repertoires.</title>
        <authorList>
            <person name="Burstein D."/>
            <person name="Amaro F."/>
            <person name="Zusman T."/>
            <person name="Lifshitz Z."/>
            <person name="Cohen O."/>
            <person name="Gilbert J.A."/>
            <person name="Pupko T."/>
            <person name="Shuman H.A."/>
            <person name="Segal G."/>
        </authorList>
    </citation>
    <scope>NUCLEOTIDE SEQUENCE [LARGE SCALE GENOMIC DNA]</scope>
    <source>
        <strain evidence="2 3">ATCC 49655</strain>
    </source>
</reference>
<dbReference type="Proteomes" id="UP000054600">
    <property type="component" value="Unassembled WGS sequence"/>
</dbReference>
<keyword evidence="1" id="KW-0812">Transmembrane</keyword>
<feature type="transmembrane region" description="Helical" evidence="1">
    <location>
        <begin position="59"/>
        <end position="81"/>
    </location>
</feature>
<name>A0A0W0YMH3_9GAMM</name>
<dbReference type="RefSeq" id="WP_018577861.1">
    <property type="nucleotide sequence ID" value="NZ_KB892415.1"/>
</dbReference>
<keyword evidence="1" id="KW-1133">Transmembrane helix</keyword>
<feature type="transmembrane region" description="Helical" evidence="1">
    <location>
        <begin position="21"/>
        <end position="47"/>
    </location>
</feature>
<keyword evidence="3" id="KW-1185">Reference proteome</keyword>
<dbReference type="EMBL" id="LNYW01000065">
    <property type="protein sequence ID" value="KTD57734.1"/>
    <property type="molecule type" value="Genomic_DNA"/>
</dbReference>